<comment type="subcellular location">
    <subcellularLocation>
        <location evidence="1">Nucleus</location>
        <location evidence="1">Nuclear pore complex</location>
    </subcellularLocation>
    <subcellularLocation>
        <location evidence="1">Nucleus membrane</location>
    </subcellularLocation>
</comment>
<comment type="similarity">
    <text evidence="1">Belongs to the nucleoporin Nup84/Nup107 family.</text>
</comment>
<comment type="function">
    <text evidence="1">Functions as a component of the nuclear pore complex (NPC).</text>
</comment>
<keyword evidence="1" id="KW-0811">Translocation</keyword>
<dbReference type="InterPro" id="IPR007252">
    <property type="entry name" value="Nup84/Nup107"/>
</dbReference>
<gene>
    <name evidence="3" type="primary">LOC112462796</name>
</gene>
<keyword evidence="1" id="KW-0472">Membrane</keyword>
<dbReference type="GeneID" id="112462796"/>
<keyword evidence="1" id="KW-0813">Transport</keyword>
<evidence type="ECO:0000256" key="1">
    <source>
        <dbReference type="RuleBase" id="RU365072"/>
    </source>
</evidence>
<keyword evidence="1" id="KW-0539">Nucleus</keyword>
<dbReference type="OrthoDB" id="3098at2759"/>
<dbReference type="RefSeq" id="XP_024884591.1">
    <property type="nucleotide sequence ID" value="XM_025028823.1"/>
</dbReference>
<dbReference type="GO" id="GO:0015031">
    <property type="term" value="P:protein transport"/>
    <property type="evidence" value="ECO:0007669"/>
    <property type="project" value="UniProtKB-KW"/>
</dbReference>
<name>A0A6J1QUJ8_9HYME</name>
<reference evidence="3" key="1">
    <citation type="submission" date="2025-08" db="UniProtKB">
        <authorList>
            <consortium name="RefSeq"/>
        </authorList>
    </citation>
    <scope>IDENTIFICATION</scope>
    <source>
        <tissue evidence="3">Whole body</tissue>
    </source>
</reference>
<dbReference type="Gene3D" id="1.20.190.50">
    <property type="match status" value="1"/>
</dbReference>
<proteinExistence type="inferred from homology"/>
<sequence length="102" mass="12083">MDCTLTNLTIPNNLSKKAAASIRDYLYYKTYLDAQEGFGKWFSQNRHGKPTPPEELPMYATFTEKVASDPRKTQYNSEFERWKSTMQHTKRLARRFIRLCPR</sequence>
<keyword evidence="1" id="KW-0653">Protein transport</keyword>
<keyword evidence="2" id="KW-1185">Reference proteome</keyword>
<accession>A0A6J1QUJ8</accession>
<dbReference type="Pfam" id="PF04121">
    <property type="entry name" value="Nup84_Nup100"/>
    <property type="match status" value="1"/>
</dbReference>
<dbReference type="GO" id="GO:0031965">
    <property type="term" value="C:nuclear membrane"/>
    <property type="evidence" value="ECO:0007669"/>
    <property type="project" value="UniProtKB-SubCell"/>
</dbReference>
<evidence type="ECO:0000313" key="2">
    <source>
        <dbReference type="Proteomes" id="UP000504618"/>
    </source>
</evidence>
<organism evidence="2 3">
    <name type="scientific">Temnothorax curvispinosus</name>
    <dbReference type="NCBI Taxonomy" id="300111"/>
    <lineage>
        <taxon>Eukaryota</taxon>
        <taxon>Metazoa</taxon>
        <taxon>Ecdysozoa</taxon>
        <taxon>Arthropoda</taxon>
        <taxon>Hexapoda</taxon>
        <taxon>Insecta</taxon>
        <taxon>Pterygota</taxon>
        <taxon>Neoptera</taxon>
        <taxon>Endopterygota</taxon>
        <taxon>Hymenoptera</taxon>
        <taxon>Apocrita</taxon>
        <taxon>Aculeata</taxon>
        <taxon>Formicoidea</taxon>
        <taxon>Formicidae</taxon>
        <taxon>Myrmicinae</taxon>
        <taxon>Temnothorax</taxon>
    </lineage>
</organism>
<dbReference type="AlphaFoldDB" id="A0A6J1QUJ8"/>
<dbReference type="Proteomes" id="UP000504618">
    <property type="component" value="Unplaced"/>
</dbReference>
<protein>
    <recommendedName>
        <fullName evidence="1">Nuclear pore complex protein</fullName>
    </recommendedName>
</protein>
<keyword evidence="1" id="KW-0906">Nuclear pore complex</keyword>
<evidence type="ECO:0000313" key="3">
    <source>
        <dbReference type="RefSeq" id="XP_024884591.1"/>
    </source>
</evidence>
<dbReference type="GO" id="GO:0005643">
    <property type="term" value="C:nuclear pore"/>
    <property type="evidence" value="ECO:0007669"/>
    <property type="project" value="UniProtKB-SubCell"/>
</dbReference>
<dbReference type="GO" id="GO:0017056">
    <property type="term" value="F:structural constituent of nuclear pore"/>
    <property type="evidence" value="ECO:0007669"/>
    <property type="project" value="UniProtKB-UniRule"/>
</dbReference>
<comment type="subunit">
    <text evidence="1">Part of the nuclear pore complex (NPC).</text>
</comment>
<keyword evidence="1" id="KW-0509">mRNA transport</keyword>